<dbReference type="InterPro" id="IPR006121">
    <property type="entry name" value="HMA_dom"/>
</dbReference>
<sequence length="65" mass="7316">MKLKVNGMHCDACKSLIKMELEENGFDDVKVDGDTHEIQIPENLSGDIEEIKSVINSMESYDISE</sequence>
<dbReference type="InterPro" id="IPR036163">
    <property type="entry name" value="HMA_dom_sf"/>
</dbReference>
<evidence type="ECO:0000259" key="1">
    <source>
        <dbReference type="Pfam" id="PF00403"/>
    </source>
</evidence>
<evidence type="ECO:0000313" key="2">
    <source>
        <dbReference type="EMBL" id="MCA9385358.1"/>
    </source>
</evidence>
<dbReference type="Pfam" id="PF00403">
    <property type="entry name" value="HMA"/>
    <property type="match status" value="1"/>
</dbReference>
<dbReference type="Proteomes" id="UP000754563">
    <property type="component" value="Unassembled WGS sequence"/>
</dbReference>
<comment type="caution">
    <text evidence="2">The sequence shown here is derived from an EMBL/GenBank/DDBJ whole genome shotgun (WGS) entry which is preliminary data.</text>
</comment>
<evidence type="ECO:0000313" key="3">
    <source>
        <dbReference type="Proteomes" id="UP000754563"/>
    </source>
</evidence>
<dbReference type="Gene3D" id="3.30.70.100">
    <property type="match status" value="1"/>
</dbReference>
<dbReference type="AlphaFoldDB" id="A0A955L7C8"/>
<gene>
    <name evidence="2" type="ORF">KC717_01780</name>
</gene>
<organism evidence="2 3">
    <name type="scientific">Candidatus Dojkabacteria bacterium</name>
    <dbReference type="NCBI Taxonomy" id="2099670"/>
    <lineage>
        <taxon>Bacteria</taxon>
        <taxon>Candidatus Dojkabacteria</taxon>
    </lineage>
</organism>
<reference evidence="2" key="2">
    <citation type="journal article" date="2021" name="Microbiome">
        <title>Successional dynamics and alternative stable states in a saline activated sludge microbial community over 9 years.</title>
        <authorList>
            <person name="Wang Y."/>
            <person name="Ye J."/>
            <person name="Ju F."/>
            <person name="Liu L."/>
            <person name="Boyd J.A."/>
            <person name="Deng Y."/>
            <person name="Parks D.H."/>
            <person name="Jiang X."/>
            <person name="Yin X."/>
            <person name="Woodcroft B.J."/>
            <person name="Tyson G.W."/>
            <person name="Hugenholtz P."/>
            <person name="Polz M.F."/>
            <person name="Zhang T."/>
        </authorList>
    </citation>
    <scope>NUCLEOTIDE SEQUENCE</scope>
    <source>
        <strain evidence="2">HKST-UBA11</strain>
    </source>
</reference>
<protein>
    <submittedName>
        <fullName evidence="2">Cation transporter</fullName>
    </submittedName>
</protein>
<reference evidence="2" key="1">
    <citation type="submission" date="2020-04" db="EMBL/GenBank/DDBJ databases">
        <authorList>
            <person name="Zhang T."/>
        </authorList>
    </citation>
    <scope>NUCLEOTIDE SEQUENCE</scope>
    <source>
        <strain evidence="2">HKST-UBA11</strain>
    </source>
</reference>
<dbReference type="CDD" id="cd00371">
    <property type="entry name" value="HMA"/>
    <property type="match status" value="1"/>
</dbReference>
<dbReference type="GO" id="GO:0046872">
    <property type="term" value="F:metal ion binding"/>
    <property type="evidence" value="ECO:0007669"/>
    <property type="project" value="InterPro"/>
</dbReference>
<dbReference type="SUPFAM" id="SSF55008">
    <property type="entry name" value="HMA, heavy metal-associated domain"/>
    <property type="match status" value="1"/>
</dbReference>
<feature type="domain" description="HMA" evidence="1">
    <location>
        <begin position="3"/>
        <end position="41"/>
    </location>
</feature>
<dbReference type="EMBL" id="JAGQLH010000015">
    <property type="protein sequence ID" value="MCA9385358.1"/>
    <property type="molecule type" value="Genomic_DNA"/>
</dbReference>
<proteinExistence type="predicted"/>
<name>A0A955L7C8_9BACT</name>
<accession>A0A955L7C8</accession>